<comment type="caution">
    <text evidence="2">The sequence shown here is derived from an EMBL/GenBank/DDBJ whole genome shotgun (WGS) entry which is preliminary data.</text>
</comment>
<dbReference type="AlphaFoldDB" id="A0A4D4KRR4"/>
<evidence type="ECO:0000256" key="1">
    <source>
        <dbReference type="SAM" id="MobiDB-lite"/>
    </source>
</evidence>
<name>A0A4D4KRR4_9ACTN</name>
<accession>A0A4D4KRR4</accession>
<feature type="region of interest" description="Disordered" evidence="1">
    <location>
        <begin position="1"/>
        <end position="29"/>
    </location>
</feature>
<gene>
    <name evidence="2" type="ORF">SANT12839_101520</name>
</gene>
<keyword evidence="3" id="KW-1185">Reference proteome</keyword>
<protein>
    <submittedName>
        <fullName evidence="2">Uncharacterized protein</fullName>
    </submittedName>
</protein>
<organism evidence="2 3">
    <name type="scientific">Streptomyces antimycoticus</name>
    <dbReference type="NCBI Taxonomy" id="68175"/>
    <lineage>
        <taxon>Bacteria</taxon>
        <taxon>Bacillati</taxon>
        <taxon>Actinomycetota</taxon>
        <taxon>Actinomycetes</taxon>
        <taxon>Kitasatosporales</taxon>
        <taxon>Streptomycetaceae</taxon>
        <taxon>Streptomyces</taxon>
        <taxon>Streptomyces violaceusniger group</taxon>
    </lineage>
</organism>
<feature type="region of interest" description="Disordered" evidence="1">
    <location>
        <begin position="41"/>
        <end position="68"/>
    </location>
</feature>
<dbReference type="EMBL" id="BJHV01000003">
    <property type="protein sequence ID" value="GDY49270.1"/>
    <property type="molecule type" value="Genomic_DNA"/>
</dbReference>
<dbReference type="Proteomes" id="UP000299290">
    <property type="component" value="Unassembled WGS sequence"/>
</dbReference>
<evidence type="ECO:0000313" key="3">
    <source>
        <dbReference type="Proteomes" id="UP000299290"/>
    </source>
</evidence>
<reference evidence="2 3" key="1">
    <citation type="journal article" date="2020" name="Int. J. Syst. Evol. Microbiol.">
        <title>Reclassification of Streptomyces castelarensis and Streptomyces sporoclivatus as later heterotypic synonyms of Streptomyces antimycoticus.</title>
        <authorList>
            <person name="Komaki H."/>
            <person name="Tamura T."/>
        </authorList>
    </citation>
    <scope>NUCLEOTIDE SEQUENCE [LARGE SCALE GENOMIC DNA]</scope>
    <source>
        <strain evidence="2 3">NBRC 12839</strain>
    </source>
</reference>
<proteinExistence type="predicted"/>
<evidence type="ECO:0000313" key="2">
    <source>
        <dbReference type="EMBL" id="GDY49270.1"/>
    </source>
</evidence>
<sequence>MWSPEVGPQPEPDAIWRAPGQPGPYLPQPGHVLVVPGAQALGPDLERTPGRSRPGHPTSQIKEKHNGF</sequence>